<dbReference type="EMBL" id="ML179734">
    <property type="protein sequence ID" value="THU82396.1"/>
    <property type="molecule type" value="Genomic_DNA"/>
</dbReference>
<protein>
    <submittedName>
        <fullName evidence="1">Uncharacterized protein</fullName>
    </submittedName>
</protein>
<dbReference type="AlphaFoldDB" id="A0A4S8L1V5"/>
<evidence type="ECO:0000313" key="1">
    <source>
        <dbReference type="EMBL" id="THU82396.1"/>
    </source>
</evidence>
<keyword evidence="2" id="KW-1185">Reference proteome</keyword>
<accession>A0A4S8L1V5</accession>
<proteinExistence type="predicted"/>
<sequence length="221" mass="25184">MSLESTFEKTDIATFDGVHIFHYTGPTNPWEIYKKQSAIPRQRAEGDVPIEFALDSELTLLGQAYDDGTLQRHSLGTGITIVTSFLAYPSLILFSLLPFETVAYCLSRTEMASLEHDHDPFLKDGYVSISYPGELCGIHYVFQYRDRKADESVFITLCLRIVSECHIPWIDTWISDKTISDVWESYQHLGSRYERRQQSRATATRANGLSITIVSVEEKTE</sequence>
<name>A0A4S8L1V5_DENBC</name>
<reference evidence="1 2" key="1">
    <citation type="journal article" date="2019" name="Nat. Ecol. Evol.">
        <title>Megaphylogeny resolves global patterns of mushroom evolution.</title>
        <authorList>
            <person name="Varga T."/>
            <person name="Krizsan K."/>
            <person name="Foldi C."/>
            <person name="Dima B."/>
            <person name="Sanchez-Garcia M."/>
            <person name="Sanchez-Ramirez S."/>
            <person name="Szollosi G.J."/>
            <person name="Szarkandi J.G."/>
            <person name="Papp V."/>
            <person name="Albert L."/>
            <person name="Andreopoulos W."/>
            <person name="Angelini C."/>
            <person name="Antonin V."/>
            <person name="Barry K.W."/>
            <person name="Bougher N.L."/>
            <person name="Buchanan P."/>
            <person name="Buyck B."/>
            <person name="Bense V."/>
            <person name="Catcheside P."/>
            <person name="Chovatia M."/>
            <person name="Cooper J."/>
            <person name="Damon W."/>
            <person name="Desjardin D."/>
            <person name="Finy P."/>
            <person name="Geml J."/>
            <person name="Haridas S."/>
            <person name="Hughes K."/>
            <person name="Justo A."/>
            <person name="Karasinski D."/>
            <person name="Kautmanova I."/>
            <person name="Kiss B."/>
            <person name="Kocsube S."/>
            <person name="Kotiranta H."/>
            <person name="LaButti K.M."/>
            <person name="Lechner B.E."/>
            <person name="Liimatainen K."/>
            <person name="Lipzen A."/>
            <person name="Lukacs Z."/>
            <person name="Mihaltcheva S."/>
            <person name="Morgado L.N."/>
            <person name="Niskanen T."/>
            <person name="Noordeloos M.E."/>
            <person name="Ohm R.A."/>
            <person name="Ortiz-Santana B."/>
            <person name="Ovrebo C."/>
            <person name="Racz N."/>
            <person name="Riley R."/>
            <person name="Savchenko A."/>
            <person name="Shiryaev A."/>
            <person name="Soop K."/>
            <person name="Spirin V."/>
            <person name="Szebenyi C."/>
            <person name="Tomsovsky M."/>
            <person name="Tulloss R.E."/>
            <person name="Uehling J."/>
            <person name="Grigoriev I.V."/>
            <person name="Vagvolgyi C."/>
            <person name="Papp T."/>
            <person name="Martin F.M."/>
            <person name="Miettinen O."/>
            <person name="Hibbett D.S."/>
            <person name="Nagy L.G."/>
        </authorList>
    </citation>
    <scope>NUCLEOTIDE SEQUENCE [LARGE SCALE GENOMIC DNA]</scope>
    <source>
        <strain evidence="1 2">CBS 962.96</strain>
    </source>
</reference>
<organism evidence="1 2">
    <name type="scientific">Dendrothele bispora (strain CBS 962.96)</name>
    <dbReference type="NCBI Taxonomy" id="1314807"/>
    <lineage>
        <taxon>Eukaryota</taxon>
        <taxon>Fungi</taxon>
        <taxon>Dikarya</taxon>
        <taxon>Basidiomycota</taxon>
        <taxon>Agaricomycotina</taxon>
        <taxon>Agaricomycetes</taxon>
        <taxon>Agaricomycetidae</taxon>
        <taxon>Agaricales</taxon>
        <taxon>Agaricales incertae sedis</taxon>
        <taxon>Dendrothele</taxon>
    </lineage>
</organism>
<evidence type="ECO:0000313" key="2">
    <source>
        <dbReference type="Proteomes" id="UP000297245"/>
    </source>
</evidence>
<gene>
    <name evidence="1" type="ORF">K435DRAFT_808316</name>
</gene>
<dbReference type="Proteomes" id="UP000297245">
    <property type="component" value="Unassembled WGS sequence"/>
</dbReference>